<evidence type="ECO:0000313" key="6">
    <source>
        <dbReference type="EMBL" id="XBO40033.1"/>
    </source>
</evidence>
<dbReference type="InterPro" id="IPR013780">
    <property type="entry name" value="Glyco_hydro_b"/>
</dbReference>
<proteinExistence type="inferred from homology"/>
<name>A0AAU7JI19_9HYPH</name>
<keyword evidence="2" id="KW-0378">Hydrolase</keyword>
<dbReference type="InterPro" id="IPR000322">
    <property type="entry name" value="Glyco_hydro_31_TIM"/>
</dbReference>
<dbReference type="CDD" id="cd14752">
    <property type="entry name" value="GH31_N"/>
    <property type="match status" value="1"/>
</dbReference>
<reference evidence="6" key="1">
    <citation type="submission" date="2024-05" db="EMBL/GenBank/DDBJ databases">
        <authorList>
            <person name="Kim S."/>
            <person name="Heo J."/>
            <person name="Choi H."/>
            <person name="Choi Y."/>
            <person name="Kwon S.-W."/>
            <person name="Kim Y."/>
        </authorList>
    </citation>
    <scope>NUCLEOTIDE SEQUENCE</scope>
    <source>
        <strain evidence="6">KACC 23698</strain>
    </source>
</reference>
<evidence type="ECO:0000256" key="1">
    <source>
        <dbReference type="ARBA" id="ARBA00007806"/>
    </source>
</evidence>
<evidence type="ECO:0000259" key="3">
    <source>
        <dbReference type="Pfam" id="PF01055"/>
    </source>
</evidence>
<accession>A0AAU7JI19</accession>
<dbReference type="InterPro" id="IPR017853">
    <property type="entry name" value="GH"/>
</dbReference>
<feature type="domain" description="Glycoside hydrolase family 31 N-terminal" evidence="4">
    <location>
        <begin position="51"/>
        <end position="215"/>
    </location>
</feature>
<dbReference type="GO" id="GO:0004553">
    <property type="term" value="F:hydrolase activity, hydrolyzing O-glycosyl compounds"/>
    <property type="evidence" value="ECO:0007669"/>
    <property type="project" value="InterPro"/>
</dbReference>
<dbReference type="Gene3D" id="2.60.40.1180">
    <property type="entry name" value="Golgi alpha-mannosidase II"/>
    <property type="match status" value="1"/>
</dbReference>
<dbReference type="InterPro" id="IPR011013">
    <property type="entry name" value="Gal_mutarotase_sf_dom"/>
</dbReference>
<dbReference type="Pfam" id="PF21365">
    <property type="entry name" value="Glyco_hydro_31_3rd"/>
    <property type="match status" value="1"/>
</dbReference>
<dbReference type="SUPFAM" id="SSF51445">
    <property type="entry name" value="(Trans)glycosidases"/>
    <property type="match status" value="1"/>
</dbReference>
<dbReference type="Gene3D" id="2.60.40.1760">
    <property type="entry name" value="glycosyl hydrolase (family 31)"/>
    <property type="match status" value="1"/>
</dbReference>
<protein>
    <submittedName>
        <fullName evidence="6">Alpha-xylosidase</fullName>
    </submittedName>
</protein>
<dbReference type="Pfam" id="PF13802">
    <property type="entry name" value="Gal_mutarotas_2"/>
    <property type="match status" value="1"/>
</dbReference>
<feature type="domain" description="Glycosyl hydrolase family 31 C-terminal" evidence="5">
    <location>
        <begin position="594"/>
        <end position="680"/>
    </location>
</feature>
<dbReference type="SUPFAM" id="SSF51011">
    <property type="entry name" value="Glycosyl hydrolase domain"/>
    <property type="match status" value="1"/>
</dbReference>
<evidence type="ECO:0000256" key="2">
    <source>
        <dbReference type="RuleBase" id="RU361185"/>
    </source>
</evidence>
<evidence type="ECO:0000259" key="4">
    <source>
        <dbReference type="Pfam" id="PF13802"/>
    </source>
</evidence>
<dbReference type="PANTHER" id="PTHR43863">
    <property type="entry name" value="HYDROLASE, PUTATIVE (AFU_ORTHOLOGUE AFUA_1G03140)-RELATED"/>
    <property type="match status" value="1"/>
</dbReference>
<dbReference type="AlphaFoldDB" id="A0AAU7JI19"/>
<dbReference type="SUPFAM" id="SSF74650">
    <property type="entry name" value="Galactose mutarotase-like"/>
    <property type="match status" value="1"/>
</dbReference>
<dbReference type="CDD" id="cd06593">
    <property type="entry name" value="GH31_xylosidase_YicI"/>
    <property type="match status" value="1"/>
</dbReference>
<feature type="domain" description="Glycoside hydrolase family 31 TIM barrel" evidence="3">
    <location>
        <begin position="263"/>
        <end position="585"/>
    </location>
</feature>
<dbReference type="InterPro" id="IPR025887">
    <property type="entry name" value="Glyco_hydro_31_N_dom"/>
</dbReference>
<dbReference type="Pfam" id="PF01055">
    <property type="entry name" value="Glyco_hydro_31_2nd"/>
    <property type="match status" value="1"/>
</dbReference>
<dbReference type="InterPro" id="IPR048395">
    <property type="entry name" value="Glyco_hydro_31_C"/>
</dbReference>
<dbReference type="InterPro" id="IPR051816">
    <property type="entry name" value="Glycosyl_Hydrolase_31"/>
</dbReference>
<keyword evidence="2" id="KW-0326">Glycosidase</keyword>
<dbReference type="GO" id="GO:0005975">
    <property type="term" value="P:carbohydrate metabolic process"/>
    <property type="evidence" value="ECO:0007669"/>
    <property type="project" value="InterPro"/>
</dbReference>
<sequence length="708" mass="77904">MSHPATTDHSALAAPAEPLWSRVPPLQAAGPAERVGAGAFRIPTGEGPLLVTALQDGVRLRIGPADLPRYPILIADPEEQPAELSRQGDATVLRWADFELEISDAPLAVRLKRGGVPVQGSAADGHFVREHRLPPFARLERGWFVALDLQSAEPVYGLGEKWGRLDKRGQWVRSEVFDALGVNSERAYKNTPFAWSPGAPGRSAWGLFVHTPASVTHAVGHPLWSQRAYGLVVEEPRLDLFLLAAEDGAGVLRAYTDLTGRAPTPPYWSFGAILSKAYYRTGDEILEAARAVRARGMPCDVITFDGRAWQDTDSRFHFGFDPKRYPDPKGLLDELKALDIKVCVWEYPLVSVDGPHFADFAEKGWLLRDRRSGEPYRYVFDPEPFGQVLTQLPVSGIVDFTHPDAYAWWRDAHETLFAMGVDMIKSDFGEQVEPDCLAHNGDDGARLHNVYPLLYNACVYEAAERYGRTGAFLFGRAGWAGSQRYPVQWGGDPQADWEGMAASIRGGLSWGLSGGPFHASDIGGFYKDRRDPELYVRWTQAAIFISHLRFHGIGPREPWSYGPEADAAVREALDLRYRLLPYLWETAQEAARSGMPVQRAMALAFPQDPAAWGFDEQWMCGPDLLVAACPRPGGVVQVYLPAGRWTRFPEGGAALDGGRVLRLALRLDEIAVFAREGAAIPLGPAVRSTAETGGAPRVDAVWRAATPP</sequence>
<dbReference type="EMBL" id="CP157484">
    <property type="protein sequence ID" value="XBO40033.1"/>
    <property type="molecule type" value="Genomic_DNA"/>
</dbReference>
<dbReference type="Gene3D" id="3.20.20.80">
    <property type="entry name" value="Glycosidases"/>
    <property type="match status" value="1"/>
</dbReference>
<dbReference type="RefSeq" id="WP_406856887.1">
    <property type="nucleotide sequence ID" value="NZ_CP157484.1"/>
</dbReference>
<gene>
    <name evidence="6" type="ORF">ABEG18_04430</name>
</gene>
<organism evidence="6">
    <name type="scientific">Alsobacter sp. KACC 23698</name>
    <dbReference type="NCBI Taxonomy" id="3149229"/>
    <lineage>
        <taxon>Bacteria</taxon>
        <taxon>Pseudomonadati</taxon>
        <taxon>Pseudomonadota</taxon>
        <taxon>Alphaproteobacteria</taxon>
        <taxon>Hyphomicrobiales</taxon>
        <taxon>Alsobacteraceae</taxon>
        <taxon>Alsobacter</taxon>
    </lineage>
</organism>
<evidence type="ECO:0000259" key="5">
    <source>
        <dbReference type="Pfam" id="PF21365"/>
    </source>
</evidence>
<dbReference type="GO" id="GO:0030246">
    <property type="term" value="F:carbohydrate binding"/>
    <property type="evidence" value="ECO:0007669"/>
    <property type="project" value="InterPro"/>
</dbReference>
<dbReference type="PANTHER" id="PTHR43863:SF2">
    <property type="entry name" value="MALTASE-GLUCOAMYLASE"/>
    <property type="match status" value="1"/>
</dbReference>
<comment type="similarity">
    <text evidence="1 2">Belongs to the glycosyl hydrolase 31 family.</text>
</comment>